<dbReference type="SUPFAM" id="SSF57850">
    <property type="entry name" value="RING/U-box"/>
    <property type="match status" value="2"/>
</dbReference>
<name>A0A814CCL8_9BILA</name>
<dbReference type="OrthoDB" id="8062037at2759"/>
<dbReference type="Pfam" id="PF13639">
    <property type="entry name" value="zf-RING_2"/>
    <property type="match status" value="1"/>
</dbReference>
<organism evidence="6 10">
    <name type="scientific">Didymodactylos carnosus</name>
    <dbReference type="NCBI Taxonomy" id="1234261"/>
    <lineage>
        <taxon>Eukaryota</taxon>
        <taxon>Metazoa</taxon>
        <taxon>Spiralia</taxon>
        <taxon>Gnathifera</taxon>
        <taxon>Rotifera</taxon>
        <taxon>Eurotatoria</taxon>
        <taxon>Bdelloidea</taxon>
        <taxon>Philodinida</taxon>
        <taxon>Philodinidae</taxon>
        <taxon>Didymodactylos</taxon>
    </lineage>
</organism>
<feature type="domain" description="RING-type" evidence="5">
    <location>
        <begin position="191"/>
        <end position="234"/>
    </location>
</feature>
<dbReference type="Proteomes" id="UP000682733">
    <property type="component" value="Unassembled WGS sequence"/>
</dbReference>
<dbReference type="EMBL" id="CAJNOQ010002106">
    <property type="protein sequence ID" value="CAF0939048.1"/>
    <property type="molecule type" value="Genomic_DNA"/>
</dbReference>
<dbReference type="Proteomes" id="UP000681722">
    <property type="component" value="Unassembled WGS sequence"/>
</dbReference>
<dbReference type="PROSITE" id="PS50089">
    <property type="entry name" value="ZF_RING_2"/>
    <property type="match status" value="2"/>
</dbReference>
<dbReference type="InterPro" id="IPR000873">
    <property type="entry name" value="AMP-dep_synth/lig_dom"/>
</dbReference>
<evidence type="ECO:0000256" key="3">
    <source>
        <dbReference type="ARBA" id="ARBA00022833"/>
    </source>
</evidence>
<keyword evidence="10" id="KW-1185">Reference proteome</keyword>
<evidence type="ECO:0000256" key="4">
    <source>
        <dbReference type="PROSITE-ProRule" id="PRU00175"/>
    </source>
</evidence>
<dbReference type="EMBL" id="CAJOBC010002105">
    <property type="protein sequence ID" value="CAF3715740.1"/>
    <property type="molecule type" value="Genomic_DNA"/>
</dbReference>
<dbReference type="PANTHER" id="PTHR45969">
    <property type="entry name" value="RING ZINC FINGER PROTEIN-RELATED"/>
    <property type="match status" value="1"/>
</dbReference>
<dbReference type="Gene3D" id="3.40.50.980">
    <property type="match status" value="1"/>
</dbReference>
<evidence type="ECO:0000259" key="5">
    <source>
        <dbReference type="PROSITE" id="PS50089"/>
    </source>
</evidence>
<dbReference type="EMBL" id="CAJNOK010015192">
    <property type="protein sequence ID" value="CAF1220392.1"/>
    <property type="molecule type" value="Genomic_DNA"/>
</dbReference>
<evidence type="ECO:0000256" key="1">
    <source>
        <dbReference type="ARBA" id="ARBA00022723"/>
    </source>
</evidence>
<dbReference type="Gene3D" id="3.30.40.10">
    <property type="entry name" value="Zinc/RING finger domain, C3HC4 (zinc finger)"/>
    <property type="match status" value="2"/>
</dbReference>
<evidence type="ECO:0000313" key="10">
    <source>
        <dbReference type="Proteomes" id="UP000663829"/>
    </source>
</evidence>
<evidence type="ECO:0000313" key="9">
    <source>
        <dbReference type="EMBL" id="CAF4028420.1"/>
    </source>
</evidence>
<dbReference type="PANTHER" id="PTHR45969:SF69">
    <property type="entry name" value="FINGER DOMAIN PROTEIN, PUTATIVE (AFU_ORTHOLOGUE AFUA_3G12190)-RELATED"/>
    <property type="match status" value="1"/>
</dbReference>
<dbReference type="SUPFAM" id="SSF56801">
    <property type="entry name" value="Acetyl-CoA synthetase-like"/>
    <property type="match status" value="1"/>
</dbReference>
<evidence type="ECO:0000313" key="6">
    <source>
        <dbReference type="EMBL" id="CAF0939048.1"/>
    </source>
</evidence>
<dbReference type="GO" id="GO:0061630">
    <property type="term" value="F:ubiquitin protein ligase activity"/>
    <property type="evidence" value="ECO:0007669"/>
    <property type="project" value="TreeGrafter"/>
</dbReference>
<accession>A0A814CCL8</accession>
<proteinExistence type="predicted"/>
<keyword evidence="3" id="KW-0862">Zinc</keyword>
<sequence>MYQLLDDACQRLATFNFDIPVVRLKEAMLPHTLTVVVRPIPPIFSGRVVIAGHLHIARLESDSMNFEQTEREAVDLMLQNCISYRQNPQSVFLLKLSRGIEQYELMINTEIEVDLPELPNRTPVAIRCARCGNEIDRHDPHSRLHSCGHIFHDRCLQEHLNPFERKHRRYTCPHCHTLFALIPHSDPQDECAVCREPLGDESERTVTLCNHAFHRQCLIRWCTMSPPGSCPSCRDRKNHRFSYCIFTPGSISKPKGILIKHKSVQNQIQALNHVNWVNMNNTMIHIAPCSSDTHLSKIYGCFYYGAQLICLHPQDLLDLDYLSTTIQNHQVSHIDVVPQYASSLYRFWEQKEKFKDHQFHKYDHFHLQVTQ</sequence>
<evidence type="ECO:0000256" key="2">
    <source>
        <dbReference type="ARBA" id="ARBA00022771"/>
    </source>
</evidence>
<keyword evidence="2 4" id="KW-0863">Zinc-finger</keyword>
<dbReference type="AlphaFoldDB" id="A0A814CCL8"/>
<dbReference type="SMART" id="SM00184">
    <property type="entry name" value="RING"/>
    <property type="match status" value="2"/>
</dbReference>
<evidence type="ECO:0000313" key="8">
    <source>
        <dbReference type="EMBL" id="CAF3715740.1"/>
    </source>
</evidence>
<dbReference type="Pfam" id="PF00501">
    <property type="entry name" value="AMP-binding"/>
    <property type="match status" value="1"/>
</dbReference>
<dbReference type="GO" id="GO:0016567">
    <property type="term" value="P:protein ubiquitination"/>
    <property type="evidence" value="ECO:0007669"/>
    <property type="project" value="TreeGrafter"/>
</dbReference>
<dbReference type="Proteomes" id="UP000663829">
    <property type="component" value="Unassembled WGS sequence"/>
</dbReference>
<dbReference type="InterPro" id="IPR013083">
    <property type="entry name" value="Znf_RING/FYVE/PHD"/>
</dbReference>
<dbReference type="InterPro" id="IPR001841">
    <property type="entry name" value="Znf_RING"/>
</dbReference>
<dbReference type="CDD" id="cd16448">
    <property type="entry name" value="RING-H2"/>
    <property type="match status" value="2"/>
</dbReference>
<protein>
    <recommendedName>
        <fullName evidence="5">RING-type domain-containing protein</fullName>
    </recommendedName>
</protein>
<dbReference type="GO" id="GO:0008270">
    <property type="term" value="F:zinc ion binding"/>
    <property type="evidence" value="ECO:0007669"/>
    <property type="project" value="UniProtKB-KW"/>
</dbReference>
<evidence type="ECO:0000313" key="7">
    <source>
        <dbReference type="EMBL" id="CAF1220392.1"/>
    </source>
</evidence>
<feature type="domain" description="RING-type" evidence="5">
    <location>
        <begin position="128"/>
        <end position="176"/>
    </location>
</feature>
<gene>
    <name evidence="6" type="ORF">GPM918_LOCUS10607</name>
    <name evidence="7" type="ORF">OVA965_LOCUS24888</name>
    <name evidence="8" type="ORF">SRO942_LOCUS10602</name>
    <name evidence="9" type="ORF">TMI583_LOCUS25611</name>
</gene>
<reference evidence="6" key="1">
    <citation type="submission" date="2021-02" db="EMBL/GenBank/DDBJ databases">
        <authorList>
            <person name="Nowell W R."/>
        </authorList>
    </citation>
    <scope>NUCLEOTIDE SEQUENCE</scope>
</reference>
<dbReference type="Proteomes" id="UP000677228">
    <property type="component" value="Unassembled WGS sequence"/>
</dbReference>
<keyword evidence="1" id="KW-0479">Metal-binding</keyword>
<comment type="caution">
    <text evidence="6">The sequence shown here is derived from an EMBL/GenBank/DDBJ whole genome shotgun (WGS) entry which is preliminary data.</text>
</comment>
<dbReference type="EMBL" id="CAJOBA010036731">
    <property type="protein sequence ID" value="CAF4028420.1"/>
    <property type="molecule type" value="Genomic_DNA"/>
</dbReference>